<sequence length="503" mass="54035">MLPPEGTPVFRTRHWFALGAALLALLASLVTTQPAAAADGRPYTNPVKSQKGADPWLEYYNGNYYLITTTFTGVLTMRKSPTLAGLSTAASVQVWSDTTPTRNTNIWAPELHFLNGKWYLYYSAGQSGVACCDSQRTHVLESAGSDPMGPYTYKNQLSGSNLSPGGWLIDASVLKHDNKLYLLGSGFINGSKQSLVIAPLSNPYTLASTTFTIISSPTASWETSGGAVNEGPEPLYRNGRTFLTFSASSCQTPDYKLGQLELTGSDPLQASSWTKKSTPVFQRNDAAGVYGPGHNGFFTSPDGTENWIVYHANNSTNGGCGNGRTTRAQKFTWNADGTPNFGAPVALGTSLPGPDGETAATPTAYTLVNRNSGKCLDVEGGNTADGTNIFQWSCTGGANQKWRIEDQGNDTSRLVNVATGKVMDTANCSAADGTDIAQWSWLNNNCQKYRLVHTATGDYVRIVNESTGKVADVANCGTANGTDVRQWTWLNNNCQQWQLKPTT</sequence>
<evidence type="ECO:0000256" key="2">
    <source>
        <dbReference type="ARBA" id="ARBA00022729"/>
    </source>
</evidence>
<accession>A0A505D995</accession>
<feature type="active site" description="Proton donor" evidence="5">
    <location>
        <position position="230"/>
    </location>
</feature>
<dbReference type="OrthoDB" id="177947at2"/>
<dbReference type="Proteomes" id="UP000317378">
    <property type="component" value="Unassembled WGS sequence"/>
</dbReference>
<dbReference type="EMBL" id="VCHX02000163">
    <property type="protein sequence ID" value="TPQ19220.1"/>
    <property type="molecule type" value="Genomic_DNA"/>
</dbReference>
<proteinExistence type="inferred from homology"/>
<evidence type="ECO:0000313" key="11">
    <source>
        <dbReference type="Proteomes" id="UP000317378"/>
    </source>
</evidence>
<dbReference type="SUPFAM" id="SSF50370">
    <property type="entry name" value="Ricin B-like lectins"/>
    <property type="match status" value="1"/>
</dbReference>
<feature type="site" description="Important for catalytic activity, responsible for pKa modulation of the active site Glu and correct orientation of both the proton donor and substrate" evidence="6">
    <location>
        <position position="170"/>
    </location>
</feature>
<dbReference type="InterPro" id="IPR000772">
    <property type="entry name" value="Ricin_B_lectin"/>
</dbReference>
<evidence type="ECO:0000256" key="1">
    <source>
        <dbReference type="ARBA" id="ARBA00009865"/>
    </source>
</evidence>
<comment type="similarity">
    <text evidence="1 7">Belongs to the glycosyl hydrolase 43 family.</text>
</comment>
<evidence type="ECO:0000256" key="4">
    <source>
        <dbReference type="ARBA" id="ARBA00023295"/>
    </source>
</evidence>
<dbReference type="SUPFAM" id="SSF75005">
    <property type="entry name" value="Arabinanase/levansucrase/invertase"/>
    <property type="match status" value="1"/>
</dbReference>
<dbReference type="GO" id="GO:0004553">
    <property type="term" value="F:hydrolase activity, hydrolyzing O-glycosyl compounds"/>
    <property type="evidence" value="ECO:0007669"/>
    <property type="project" value="InterPro"/>
</dbReference>
<keyword evidence="4 7" id="KW-0326">Glycosidase</keyword>
<dbReference type="InterPro" id="IPR006710">
    <property type="entry name" value="Glyco_hydro_43"/>
</dbReference>
<dbReference type="InterPro" id="IPR023296">
    <property type="entry name" value="Glyco_hydro_beta-prop_sf"/>
</dbReference>
<dbReference type="InterPro" id="IPR035992">
    <property type="entry name" value="Ricin_B-like_lectins"/>
</dbReference>
<dbReference type="SMART" id="SM00458">
    <property type="entry name" value="RICIN"/>
    <property type="match status" value="1"/>
</dbReference>
<evidence type="ECO:0000256" key="3">
    <source>
        <dbReference type="ARBA" id="ARBA00022801"/>
    </source>
</evidence>
<keyword evidence="2 8" id="KW-0732">Signal</keyword>
<evidence type="ECO:0000313" key="10">
    <source>
        <dbReference type="EMBL" id="TPQ19220.1"/>
    </source>
</evidence>
<feature type="chain" id="PRO_5021422345" evidence="8">
    <location>
        <begin position="38"/>
        <end position="503"/>
    </location>
</feature>
<protein>
    <submittedName>
        <fullName evidence="10">Hydrolase</fullName>
    </submittedName>
</protein>
<dbReference type="Gene3D" id="2.115.10.20">
    <property type="entry name" value="Glycosyl hydrolase domain, family 43"/>
    <property type="match status" value="1"/>
</dbReference>
<dbReference type="Pfam" id="PF04616">
    <property type="entry name" value="Glyco_hydro_43"/>
    <property type="match status" value="1"/>
</dbReference>
<name>A0A505D995_9ACTN</name>
<dbReference type="PANTHER" id="PTHR43817">
    <property type="entry name" value="GLYCOSYL HYDROLASE"/>
    <property type="match status" value="1"/>
</dbReference>
<evidence type="ECO:0000256" key="8">
    <source>
        <dbReference type="SAM" id="SignalP"/>
    </source>
</evidence>
<dbReference type="PANTHER" id="PTHR43817:SF1">
    <property type="entry name" value="HYDROLASE, FAMILY 43, PUTATIVE (AFU_ORTHOLOGUE AFUA_3G01660)-RELATED"/>
    <property type="match status" value="1"/>
</dbReference>
<feature type="domain" description="Ricin B lectin" evidence="9">
    <location>
        <begin position="362"/>
        <end position="500"/>
    </location>
</feature>
<keyword evidence="11" id="KW-1185">Reference proteome</keyword>
<evidence type="ECO:0000256" key="5">
    <source>
        <dbReference type="PIRSR" id="PIRSR606710-1"/>
    </source>
</evidence>
<comment type="caution">
    <text evidence="10">The sequence shown here is derived from an EMBL/GenBank/DDBJ whole genome shotgun (WGS) entry which is preliminary data.</text>
</comment>
<feature type="signal peptide" evidence="8">
    <location>
        <begin position="1"/>
        <end position="37"/>
    </location>
</feature>
<dbReference type="CDD" id="cd23458">
    <property type="entry name" value="beta-trefoil_Ricin_AgaB34-like"/>
    <property type="match status" value="1"/>
</dbReference>
<organism evidence="10 11">
    <name type="scientific">Streptomyces sporangiiformans</name>
    <dbReference type="NCBI Taxonomy" id="2315329"/>
    <lineage>
        <taxon>Bacteria</taxon>
        <taxon>Bacillati</taxon>
        <taxon>Actinomycetota</taxon>
        <taxon>Actinomycetes</taxon>
        <taxon>Kitasatosporales</taxon>
        <taxon>Streptomycetaceae</taxon>
        <taxon>Streptomyces</taxon>
    </lineage>
</organism>
<dbReference type="Pfam" id="PF14200">
    <property type="entry name" value="RicinB_lectin_2"/>
    <property type="match status" value="2"/>
</dbReference>
<gene>
    <name evidence="10" type="ORF">FGD71_027145</name>
</gene>
<feature type="active site" description="Proton acceptor" evidence="5">
    <location>
        <position position="54"/>
    </location>
</feature>
<dbReference type="AlphaFoldDB" id="A0A505D995"/>
<keyword evidence="3 7" id="KW-0378">Hydrolase</keyword>
<evidence type="ECO:0000256" key="7">
    <source>
        <dbReference type="RuleBase" id="RU361187"/>
    </source>
</evidence>
<dbReference type="CDD" id="cd18820">
    <property type="entry name" value="GH43_LbAraf43-like"/>
    <property type="match status" value="1"/>
</dbReference>
<evidence type="ECO:0000256" key="6">
    <source>
        <dbReference type="PIRSR" id="PIRSR606710-2"/>
    </source>
</evidence>
<reference evidence="10 11" key="1">
    <citation type="submission" date="2019-06" db="EMBL/GenBank/DDBJ databases">
        <title>Streptomyces sporangiiformans sp. nov., a novel actinomycete isolated from soil in Mount Song.</title>
        <authorList>
            <person name="Han L."/>
        </authorList>
    </citation>
    <scope>NUCLEOTIDE SEQUENCE [LARGE SCALE GENOMIC DNA]</scope>
    <source>
        <strain evidence="10 11">NEAU-SSA 1</strain>
    </source>
</reference>
<dbReference type="PROSITE" id="PS50231">
    <property type="entry name" value="RICIN_B_LECTIN"/>
    <property type="match status" value="1"/>
</dbReference>
<dbReference type="Gene3D" id="2.80.10.50">
    <property type="match status" value="3"/>
</dbReference>
<dbReference type="RefSeq" id="WP_119103157.1">
    <property type="nucleotide sequence ID" value="NZ_QXMJ01000163.1"/>
</dbReference>
<dbReference type="GO" id="GO:0005975">
    <property type="term" value="P:carbohydrate metabolic process"/>
    <property type="evidence" value="ECO:0007669"/>
    <property type="project" value="InterPro"/>
</dbReference>
<evidence type="ECO:0000259" key="9">
    <source>
        <dbReference type="SMART" id="SM00458"/>
    </source>
</evidence>